<comment type="caution">
    <text evidence="2">The sequence shown here is derived from an EMBL/GenBank/DDBJ whole genome shotgun (WGS) entry which is preliminary data.</text>
</comment>
<dbReference type="Gene3D" id="1.50.10.10">
    <property type="match status" value="2"/>
</dbReference>
<dbReference type="Proteomes" id="UP000448943">
    <property type="component" value="Unassembled WGS sequence"/>
</dbReference>
<evidence type="ECO:0000259" key="1">
    <source>
        <dbReference type="Pfam" id="PF00723"/>
    </source>
</evidence>
<dbReference type="SUPFAM" id="SSF48208">
    <property type="entry name" value="Six-hairpin glycosidases"/>
    <property type="match status" value="1"/>
</dbReference>
<sequence>MLQESYRVLDKLRKPHGLYIASPSKFYKYVWIRDNVYISLPFVNKDNEWYEKTYFRLLDLFREYEWKIDILLEHKPKWVWEYIHARYSADEVKEIHDEAWGHVQHDMIGAFLFGIGLGIQHDKEMIRDQKDLDILQKLVYYLQNVEYWHDPDNGMWEEWREIHASSLGACLAGLKSIDKIVDVPSKLIDSGFKSLFELYPRESADKSIDLAQLSLIYPYRIINGLMGEVIVSRVEELLLRENGVIRYEGDSYYSTLEQKHGREKPREFYKGSEAEWCFGLPWLALCHLELGHIEKASEYVQKTEQIMIEPGLLPELYYSGTQIPNPNTPLGWSCSMYILAKEALAKRTVHV</sequence>
<evidence type="ECO:0000313" key="3">
    <source>
        <dbReference type="Proteomes" id="UP000448943"/>
    </source>
</evidence>
<proteinExistence type="predicted"/>
<accession>A0A6N9PWW7</accession>
<organism evidence="2 3">
    <name type="scientific">Chengkuizengella marina</name>
    <dbReference type="NCBI Taxonomy" id="2507566"/>
    <lineage>
        <taxon>Bacteria</taxon>
        <taxon>Bacillati</taxon>
        <taxon>Bacillota</taxon>
        <taxon>Bacilli</taxon>
        <taxon>Bacillales</taxon>
        <taxon>Paenibacillaceae</taxon>
        <taxon>Chengkuizengella</taxon>
    </lineage>
</organism>
<dbReference type="EMBL" id="SIJB01000007">
    <property type="protein sequence ID" value="NBI28009.1"/>
    <property type="molecule type" value="Genomic_DNA"/>
</dbReference>
<dbReference type="OrthoDB" id="5605254at2"/>
<dbReference type="InterPro" id="IPR011613">
    <property type="entry name" value="GH15-like"/>
</dbReference>
<reference evidence="2 3" key="1">
    <citation type="submission" date="2019-01" db="EMBL/GenBank/DDBJ databases">
        <title>Chengkuizengella sp. nov., isolated from deep-sea sediment of East Pacific Ocean.</title>
        <authorList>
            <person name="Yang J."/>
            <person name="Lai Q."/>
            <person name="Shao Z."/>
        </authorList>
    </citation>
    <scope>NUCLEOTIDE SEQUENCE [LARGE SCALE GENOMIC DNA]</scope>
    <source>
        <strain evidence="2 3">YPA3-1-1</strain>
    </source>
</reference>
<dbReference type="InterPro" id="IPR008928">
    <property type="entry name" value="6-hairpin_glycosidase_sf"/>
</dbReference>
<dbReference type="PANTHER" id="PTHR31616">
    <property type="entry name" value="TREHALASE"/>
    <property type="match status" value="1"/>
</dbReference>
<feature type="domain" description="GH15-like" evidence="1">
    <location>
        <begin position="13"/>
        <end position="168"/>
    </location>
</feature>
<dbReference type="InterPro" id="IPR012341">
    <property type="entry name" value="6hp_glycosidase-like_sf"/>
</dbReference>
<name>A0A6N9PWW7_9BACL</name>
<dbReference type="RefSeq" id="WP_160644512.1">
    <property type="nucleotide sequence ID" value="NZ_SIJB01000007.1"/>
</dbReference>
<dbReference type="GO" id="GO:0005975">
    <property type="term" value="P:carbohydrate metabolic process"/>
    <property type="evidence" value="ECO:0007669"/>
    <property type="project" value="InterPro"/>
</dbReference>
<dbReference type="GO" id="GO:0004553">
    <property type="term" value="F:hydrolase activity, hydrolyzing O-glycosyl compounds"/>
    <property type="evidence" value="ECO:0007669"/>
    <property type="project" value="TreeGrafter"/>
</dbReference>
<keyword evidence="2" id="KW-0378">Hydrolase</keyword>
<evidence type="ECO:0000313" key="2">
    <source>
        <dbReference type="EMBL" id="NBI28009.1"/>
    </source>
</evidence>
<dbReference type="Pfam" id="PF00723">
    <property type="entry name" value="Glyco_hydro_15"/>
    <property type="match status" value="1"/>
</dbReference>
<dbReference type="PANTHER" id="PTHR31616:SF0">
    <property type="entry name" value="GLUCAN 1,4-ALPHA-GLUCOSIDASE"/>
    <property type="match status" value="1"/>
</dbReference>
<protein>
    <submittedName>
        <fullName evidence="2">Glycoside hydrolase family 15</fullName>
    </submittedName>
</protein>
<gene>
    <name evidence="2" type="ORF">ERL59_03420</name>
</gene>
<dbReference type="AlphaFoldDB" id="A0A6N9PWW7"/>
<keyword evidence="3" id="KW-1185">Reference proteome</keyword>